<gene>
    <name evidence="1" type="ORF">BFF78_02490</name>
</gene>
<reference evidence="2" key="1">
    <citation type="submission" date="2016-09" db="EMBL/GenBank/DDBJ databases">
        <title>Streptomyces puniciscabiei strain:TW1S1 Genome sequencing and assembly.</title>
        <authorList>
            <person name="Kim M.-K."/>
            <person name="Kim S.B."/>
        </authorList>
    </citation>
    <scope>NUCLEOTIDE SEQUENCE [LARGE SCALE GENOMIC DNA]</scope>
    <source>
        <strain evidence="2">TW1S1</strain>
    </source>
</reference>
<dbReference type="AlphaFoldDB" id="A0A1D7Y3C8"/>
<dbReference type="KEGG" id="spun:BFF78_02490"/>
<keyword evidence="2" id="KW-1185">Reference proteome</keyword>
<name>A0A1D7Y3C8_9ACTN</name>
<dbReference type="EMBL" id="CP017248">
    <property type="protein sequence ID" value="AOR30088.1"/>
    <property type="molecule type" value="Genomic_DNA"/>
</dbReference>
<proteinExistence type="predicted"/>
<organism evidence="1 2">
    <name type="scientific">Streptomyces fodineus</name>
    <dbReference type="NCBI Taxonomy" id="1904616"/>
    <lineage>
        <taxon>Bacteria</taxon>
        <taxon>Bacillati</taxon>
        <taxon>Actinomycetota</taxon>
        <taxon>Actinomycetes</taxon>
        <taxon>Kitasatosporales</taxon>
        <taxon>Streptomycetaceae</taxon>
        <taxon>Streptomyces</taxon>
    </lineage>
</organism>
<sequence length="129" mass="13509">MSHGHRTDEGATVVVSTWRPVADRYGEHGTAEVLTHARLDSLAGALHQAFPPGSDGNRAEEGYREAGRLDPRLAWATRIGIRVGEGPAEFEFLPVGDAWAAVAGTGSPAIGVYGRGAEPGEVAIVPTQP</sequence>
<accession>A0A1D7Y3C8</accession>
<dbReference type="RefSeq" id="WP_069776742.1">
    <property type="nucleotide sequence ID" value="NZ_CP017248.1"/>
</dbReference>
<dbReference type="Proteomes" id="UP000094960">
    <property type="component" value="Chromosome"/>
</dbReference>
<protein>
    <submittedName>
        <fullName evidence="1">Uncharacterized protein</fullName>
    </submittedName>
</protein>
<evidence type="ECO:0000313" key="2">
    <source>
        <dbReference type="Proteomes" id="UP000094960"/>
    </source>
</evidence>
<evidence type="ECO:0000313" key="1">
    <source>
        <dbReference type="EMBL" id="AOR30088.1"/>
    </source>
</evidence>